<feature type="region of interest" description="Disordered" evidence="2">
    <location>
        <begin position="515"/>
        <end position="550"/>
    </location>
</feature>
<feature type="compositionally biased region" description="Polar residues" evidence="2">
    <location>
        <begin position="750"/>
        <end position="759"/>
    </location>
</feature>
<feature type="compositionally biased region" description="Polar residues" evidence="2">
    <location>
        <begin position="833"/>
        <end position="860"/>
    </location>
</feature>
<evidence type="ECO:0000256" key="2">
    <source>
        <dbReference type="SAM" id="MobiDB-lite"/>
    </source>
</evidence>
<dbReference type="EMBL" id="GG666507">
    <property type="protein sequence ID" value="EEN61224.1"/>
    <property type="molecule type" value="Genomic_DNA"/>
</dbReference>
<feature type="region of interest" description="Disordered" evidence="2">
    <location>
        <begin position="953"/>
        <end position="1010"/>
    </location>
</feature>
<feature type="compositionally biased region" description="Low complexity" evidence="2">
    <location>
        <begin position="649"/>
        <end position="661"/>
    </location>
</feature>
<feature type="region of interest" description="Disordered" evidence="2">
    <location>
        <begin position="363"/>
        <end position="393"/>
    </location>
</feature>
<organism>
    <name type="scientific">Branchiostoma floridae</name>
    <name type="common">Florida lancelet</name>
    <name type="synonym">Amphioxus</name>
    <dbReference type="NCBI Taxonomy" id="7739"/>
    <lineage>
        <taxon>Eukaryota</taxon>
        <taxon>Metazoa</taxon>
        <taxon>Chordata</taxon>
        <taxon>Cephalochordata</taxon>
        <taxon>Leptocardii</taxon>
        <taxon>Amphioxiformes</taxon>
        <taxon>Branchiostomatidae</taxon>
        <taxon>Branchiostoma</taxon>
    </lineage>
</organism>
<dbReference type="InParanoid" id="C3YEY0"/>
<feature type="compositionally biased region" description="Polar residues" evidence="2">
    <location>
        <begin position="733"/>
        <end position="742"/>
    </location>
</feature>
<evidence type="ECO:0000256" key="1">
    <source>
        <dbReference type="SAM" id="Coils"/>
    </source>
</evidence>
<feature type="compositionally biased region" description="Polar residues" evidence="2">
    <location>
        <begin position="983"/>
        <end position="1007"/>
    </location>
</feature>
<feature type="compositionally biased region" description="Acidic residues" evidence="2">
    <location>
        <begin position="375"/>
        <end position="393"/>
    </location>
</feature>
<feature type="compositionally biased region" description="Low complexity" evidence="2">
    <location>
        <begin position="861"/>
        <end position="876"/>
    </location>
</feature>
<sequence>MLQCGKRRQPYSLVTTVTPLHWSRFPNMASEQTPGTKDVRPKKQYIAGFLDQATSAIKLKLKHIAEANKRGFTISKVTDSYIGLLIKISNTKIVVCVRLEDICTQCYKENLFGDKTRRKKIEQAAAPYLRPLVHSDFYTSHPYIYPYIIPMCRLNTKIFYVETDWIDTELQLLLGMQIRKPEGSQDPRLKISDASRWTCSAENFSAIAGANMVAANWVKSFEEKEEGVLMSVMTPADLACGLLYAFHILYKEGAEDMPKPKGEGDIVAVLPVPTVFLLTTSKNYAGLRYVGKEVLRFVDDPEVITTKAMRMTRHVDKSCSASCKSHRFRLYRPNMTSEEGSVPENAEQLDLLSDALEKIRRGNDAKNAPEKEIKEEVDEGCITDDSSDDEDPSEVDLLQELKETQQELEEKKMNIRKVVKRILAQTNLAKETIDKIDKFKTALLEELASDDTVQSLFNQWNTSHLELQDLEQQKADVKQIIAQGKRIERIEEVLDSNDIQMVNVILEEELALKSQRQAESQTTRPFEPNVAEPGNSGMSSEEEKSRHSSEEYYDAIDAINASTIDPTQHTLPGKNETVSNSVAGPYLQQTQTASDETRNVFSTDGASVQDDTLVQAYANDWFEGTAERGGVARHIQAFENMAGTRHSYASSRASSRSVAVVPPTPRELNDSDLSNRSANRETLDSSLSSEEDATMTSWLKRCCSTPTAGRGRARGRVDRTTPPSVGMERGSLASGTSSSNVSVLPLVHSPQETPSISNGSLGGNDDDNTSQSLTSEREDSAGASGWGSWLGKTLSGKVKKQVLSFFGLKKEDASKGSDLTVAIADELDPHNPSIIQSSPASLFTSPTISESPQRSPTTVNTTESSSASGGASTGSLSREIRHCLDGTVDLLYSEDKRHHLLDSSGDTHKRYRIEPDSSIPHSTNKTDVSREIRHCLDGTVDVVYSEDKWHTLLNGTGNTHKRYRIDPNPDAPPSSSAVDKTNRPSTNRRSDTPQQKSSNANSKTDTQGAFKFPPIRKIADFQNGGVASTDQPLSKAIAASLATKWPSVKSALLDDEDIKTGACATGGIDLFSRPFAKSVENKAKSLSQDLTKWVETHGGARGDGGVDKNKKTKEAVPRKVTTVKKKMTARIPVFLSAKEAGVTEEALKIASETAEESPIKTTLCAKLCFQCGALRSAGGVAKLRRCNGCGIAMYCS</sequence>
<feature type="compositionally biased region" description="Polar residues" evidence="2">
    <location>
        <begin position="515"/>
        <end position="524"/>
    </location>
</feature>
<feature type="region of interest" description="Disordered" evidence="2">
    <location>
        <begin position="648"/>
        <end position="787"/>
    </location>
</feature>
<proteinExistence type="predicted"/>
<feature type="compositionally biased region" description="Basic and acidic residues" evidence="2">
    <location>
        <begin position="541"/>
        <end position="550"/>
    </location>
</feature>
<gene>
    <name evidence="3" type="ORF">BRAFLDRAFT_122699</name>
</gene>
<feature type="region of interest" description="Disordered" evidence="2">
    <location>
        <begin position="830"/>
        <end position="876"/>
    </location>
</feature>
<protein>
    <submittedName>
        <fullName evidence="3">Uncharacterized protein</fullName>
    </submittedName>
</protein>
<feature type="region of interest" description="Disordered" evidence="2">
    <location>
        <begin position="900"/>
        <end position="927"/>
    </location>
</feature>
<feature type="non-terminal residue" evidence="3">
    <location>
        <position position="1196"/>
    </location>
</feature>
<feature type="compositionally biased region" description="Basic and acidic residues" evidence="2">
    <location>
        <begin position="363"/>
        <end position="374"/>
    </location>
</feature>
<evidence type="ECO:0000313" key="3">
    <source>
        <dbReference type="EMBL" id="EEN61224.1"/>
    </source>
</evidence>
<accession>C3YEY0</accession>
<name>C3YEY0_BRAFL</name>
<keyword evidence="1" id="KW-0175">Coiled coil</keyword>
<dbReference type="AlphaFoldDB" id="C3YEY0"/>
<feature type="compositionally biased region" description="Basic and acidic residues" evidence="2">
    <location>
        <begin position="900"/>
        <end position="915"/>
    </location>
</feature>
<reference evidence="3" key="1">
    <citation type="journal article" date="2008" name="Nature">
        <title>The amphioxus genome and the evolution of the chordate karyotype.</title>
        <authorList>
            <consortium name="US DOE Joint Genome Institute (JGI-PGF)"/>
            <person name="Putnam N.H."/>
            <person name="Butts T."/>
            <person name="Ferrier D.E.K."/>
            <person name="Furlong R.F."/>
            <person name="Hellsten U."/>
            <person name="Kawashima T."/>
            <person name="Robinson-Rechavi M."/>
            <person name="Shoguchi E."/>
            <person name="Terry A."/>
            <person name="Yu J.-K."/>
            <person name="Benito-Gutierrez E.L."/>
            <person name="Dubchak I."/>
            <person name="Garcia-Fernandez J."/>
            <person name="Gibson-Brown J.J."/>
            <person name="Grigoriev I.V."/>
            <person name="Horton A.C."/>
            <person name="de Jong P.J."/>
            <person name="Jurka J."/>
            <person name="Kapitonov V.V."/>
            <person name="Kohara Y."/>
            <person name="Kuroki Y."/>
            <person name="Lindquist E."/>
            <person name="Lucas S."/>
            <person name="Osoegawa K."/>
            <person name="Pennacchio L.A."/>
            <person name="Salamov A.A."/>
            <person name="Satou Y."/>
            <person name="Sauka-Spengler T."/>
            <person name="Schmutz J."/>
            <person name="Shin-I T."/>
            <person name="Toyoda A."/>
            <person name="Bronner-Fraser M."/>
            <person name="Fujiyama A."/>
            <person name="Holland L.Z."/>
            <person name="Holland P.W.H."/>
            <person name="Satoh N."/>
            <person name="Rokhsar D.S."/>
        </authorList>
    </citation>
    <scope>NUCLEOTIDE SEQUENCE [LARGE SCALE GENOMIC DNA]</scope>
    <source>
        <strain evidence="3">S238N-H82</strain>
        <tissue evidence="3">Testes</tissue>
    </source>
</reference>
<feature type="coiled-coil region" evidence="1">
    <location>
        <begin position="394"/>
        <end position="425"/>
    </location>
</feature>